<feature type="domain" description="AAA+ ATPase" evidence="1">
    <location>
        <begin position="378"/>
        <end position="576"/>
    </location>
</feature>
<accession>A0ABP8KFE7</accession>
<proteinExistence type="predicted"/>
<evidence type="ECO:0000313" key="2">
    <source>
        <dbReference type="EMBL" id="GAA4405175.1"/>
    </source>
</evidence>
<dbReference type="Proteomes" id="UP001500936">
    <property type="component" value="Unassembled WGS sequence"/>
</dbReference>
<dbReference type="Gene3D" id="3.40.50.300">
    <property type="entry name" value="P-loop containing nucleotide triphosphate hydrolases"/>
    <property type="match status" value="1"/>
</dbReference>
<evidence type="ECO:0000259" key="1">
    <source>
        <dbReference type="SMART" id="SM00382"/>
    </source>
</evidence>
<dbReference type="InterPro" id="IPR011704">
    <property type="entry name" value="ATPase_dyneun-rel_AAA"/>
</dbReference>
<reference evidence="3" key="1">
    <citation type="journal article" date="2019" name="Int. J. Syst. Evol. Microbiol.">
        <title>The Global Catalogue of Microorganisms (GCM) 10K type strain sequencing project: providing services to taxonomists for standard genome sequencing and annotation.</title>
        <authorList>
            <consortium name="The Broad Institute Genomics Platform"/>
            <consortium name="The Broad Institute Genome Sequencing Center for Infectious Disease"/>
            <person name="Wu L."/>
            <person name="Ma J."/>
        </authorList>
    </citation>
    <scope>NUCLEOTIDE SEQUENCE [LARGE SCALE GENOMIC DNA]</scope>
    <source>
        <strain evidence="3">JCM 17925</strain>
    </source>
</reference>
<comment type="caution">
    <text evidence="2">The sequence shown here is derived from an EMBL/GenBank/DDBJ whole genome shotgun (WGS) entry which is preliminary data.</text>
</comment>
<dbReference type="Pfam" id="PF07728">
    <property type="entry name" value="AAA_5"/>
    <property type="match status" value="1"/>
</dbReference>
<protein>
    <recommendedName>
        <fullName evidence="1">AAA+ ATPase domain-containing protein</fullName>
    </recommendedName>
</protein>
<dbReference type="SMART" id="SM00382">
    <property type="entry name" value="AAA"/>
    <property type="match status" value="1"/>
</dbReference>
<dbReference type="InterPro" id="IPR052934">
    <property type="entry name" value="Methyl-DNA_Rec/Restrict_Enz"/>
</dbReference>
<dbReference type="InterPro" id="IPR003593">
    <property type="entry name" value="AAA+_ATPase"/>
</dbReference>
<dbReference type="CDD" id="cd00009">
    <property type="entry name" value="AAA"/>
    <property type="match status" value="1"/>
</dbReference>
<dbReference type="PANTHER" id="PTHR37291:SF1">
    <property type="entry name" value="TYPE IV METHYL-DIRECTED RESTRICTION ENZYME ECOKMCRB SUBUNIT"/>
    <property type="match status" value="1"/>
</dbReference>
<sequence>MPVADYHRQIFDFLEDYRRTYPDKNLTYALRQKEHAERPRTKFFFTGDAERYIYVGIYAPNNSNTKTRCIGLVFYYDDQRDLIKSVALSVVYDDPALAADSPIYEEILNRLGREKFREYFPKRVERFYDFTDWRDCFQFFLDMDKPIIDEIIRKHGKESTFIIPQENLEKNLAYIRESKAKADVVNKGVFQTSHTSRSFWKYKPHPLAGKLPEDLQKPYIGVKFDSWNPGDLRTYSSTSELENHLGVEKNSSTYLKDALKFRNAKMGDVIFASNDLNSVLGVGIITGPYEFKEGDTVQHIRSVEWLAEQPWKYDGESIKDRSNLFSTHWFVSTTLGPQILREYLKAYPQYLPVFRERGLLEEGPLEEPQMNLTPTTNYPKNIILYGPPGTGKTYGTIDLAVDIADGRKSENHQDNKARFNTLLGDQIEFITFHQNYTYEDFVMGIKPDLDDTGTGLRFRRHEGVFYRIAKRAQQNYEAGWQQPGAASIKNFVLIIDEINRANMSRVFGELITLLEDDKRLGAENELRLTLPSGEPFAVPPNLYLIGTMNTADKSLALLDIALRRRFEFIYQKPEPGVLDEPARGVLERLNQAIRAHHKPADFLIGHAYFINKPAGQLPHVFNNRVIPLLMEYFNGRADEVRTLLKEAGIDAEKDSITDQLTVSHVGEPD</sequence>
<dbReference type="EMBL" id="BAABHB010000003">
    <property type="protein sequence ID" value="GAA4405175.1"/>
    <property type="molecule type" value="Genomic_DNA"/>
</dbReference>
<evidence type="ECO:0000313" key="3">
    <source>
        <dbReference type="Proteomes" id="UP001500936"/>
    </source>
</evidence>
<dbReference type="SUPFAM" id="SSF52540">
    <property type="entry name" value="P-loop containing nucleoside triphosphate hydrolases"/>
    <property type="match status" value="1"/>
</dbReference>
<organism evidence="2 3">
    <name type="scientific">Nibrella viscosa</name>
    <dbReference type="NCBI Taxonomy" id="1084524"/>
    <lineage>
        <taxon>Bacteria</taxon>
        <taxon>Pseudomonadati</taxon>
        <taxon>Bacteroidota</taxon>
        <taxon>Cytophagia</taxon>
        <taxon>Cytophagales</taxon>
        <taxon>Spirosomataceae</taxon>
        <taxon>Nibrella</taxon>
    </lineage>
</organism>
<dbReference type="PANTHER" id="PTHR37291">
    <property type="entry name" value="5-METHYLCYTOSINE-SPECIFIC RESTRICTION ENZYME B"/>
    <property type="match status" value="1"/>
</dbReference>
<gene>
    <name evidence="2" type="ORF">GCM10023187_23340</name>
</gene>
<keyword evidence="3" id="KW-1185">Reference proteome</keyword>
<name>A0ABP8KFE7_9BACT</name>
<dbReference type="InterPro" id="IPR027417">
    <property type="entry name" value="P-loop_NTPase"/>
</dbReference>